<dbReference type="Proteomes" id="UP000245839">
    <property type="component" value="Unassembled WGS sequence"/>
</dbReference>
<dbReference type="RefSeq" id="WP_109565974.1">
    <property type="nucleotide sequence ID" value="NZ_QGDJ01000014.1"/>
</dbReference>
<evidence type="ECO:0000256" key="4">
    <source>
        <dbReference type="RuleBase" id="RU000363"/>
    </source>
</evidence>
<dbReference type="EMBL" id="QGDJ01000014">
    <property type="protein sequence ID" value="PWJ13284.1"/>
    <property type="molecule type" value="Genomic_DNA"/>
</dbReference>
<keyword evidence="7" id="KW-1185">Reference proteome</keyword>
<protein>
    <submittedName>
        <fullName evidence="5">NAD(P)-dependent dehydrogenase (Short-subunit alcohol dehydrogenase family)</fullName>
    </submittedName>
    <submittedName>
        <fullName evidence="6">NAD(P)-dependent dehydrogenase, short-chain alcohol dehydrogenase family</fullName>
    </submittedName>
</protein>
<evidence type="ECO:0000313" key="7">
    <source>
        <dbReference type="Proteomes" id="UP000245839"/>
    </source>
</evidence>
<evidence type="ECO:0000313" key="5">
    <source>
        <dbReference type="EMBL" id="PWJ13284.1"/>
    </source>
</evidence>
<keyword evidence="3" id="KW-0560">Oxidoreductase</keyword>
<proteinExistence type="inferred from homology"/>
<dbReference type="AlphaFoldDB" id="A0A2Y9B251"/>
<evidence type="ECO:0000313" key="6">
    <source>
        <dbReference type="EMBL" id="SSA50610.1"/>
    </source>
</evidence>
<evidence type="ECO:0000256" key="1">
    <source>
        <dbReference type="ARBA" id="ARBA00006484"/>
    </source>
</evidence>
<name>A0A2Y9B251_9RHOB</name>
<comment type="similarity">
    <text evidence="1 4">Belongs to the short-chain dehydrogenases/reductases (SDR) family.</text>
</comment>
<reference evidence="6 8" key="1">
    <citation type="submission" date="2016-10" db="EMBL/GenBank/DDBJ databases">
        <authorList>
            <person name="Cai Z."/>
        </authorList>
    </citation>
    <scope>NUCLEOTIDE SEQUENCE [LARGE SCALE GENOMIC DNA]</scope>
    <source>
        <strain evidence="6 8">DSM 25227</strain>
    </source>
</reference>
<dbReference type="PRINTS" id="PR00080">
    <property type="entry name" value="SDRFAMILY"/>
</dbReference>
<dbReference type="InterPro" id="IPR036291">
    <property type="entry name" value="NAD(P)-bd_dom_sf"/>
</dbReference>
<dbReference type="PRINTS" id="PR00081">
    <property type="entry name" value="GDHRDH"/>
</dbReference>
<dbReference type="InterPro" id="IPR002347">
    <property type="entry name" value="SDR_fam"/>
</dbReference>
<sequence>MTTALVTGGNRGIGLAIARALHAEGMDVCLAARSGGEAAAQEIGCRLVEMDLASDASIEAGLAAAGPVDVLVNNAGVLWEEGLWDDPGHFDESFAVMVRAPFRLMRALVPGMGPEGRVVNVSSGWGSFDEGLGGGGAYGPAKAALNALTVRAAEEAPEGVKINAMCPGWVRTRMGGPGANRSPEQAAGAAVWLATLPPDGPTGGFFRDRRPIPW</sequence>
<keyword evidence="2" id="KW-0521">NADP</keyword>
<dbReference type="Proteomes" id="UP000251571">
    <property type="component" value="Unassembled WGS sequence"/>
</dbReference>
<reference evidence="5 7" key="2">
    <citation type="submission" date="2018-03" db="EMBL/GenBank/DDBJ databases">
        <title>Genomic Encyclopedia of Archaeal and Bacterial Type Strains, Phase II (KMG-II): from individual species to whole genera.</title>
        <authorList>
            <person name="Goeker M."/>
        </authorList>
    </citation>
    <scope>NUCLEOTIDE SEQUENCE [LARGE SCALE GENOMIC DNA]</scope>
    <source>
        <strain evidence="5 7">DSM 25227</strain>
    </source>
</reference>
<dbReference type="Gene3D" id="3.40.50.720">
    <property type="entry name" value="NAD(P)-binding Rossmann-like Domain"/>
    <property type="match status" value="1"/>
</dbReference>
<gene>
    <name evidence="5" type="ORF">BCF38_11447</name>
    <name evidence="6" type="ORF">SAMN05421539_11447</name>
</gene>
<dbReference type="EMBL" id="UETC01000014">
    <property type="protein sequence ID" value="SSA50610.1"/>
    <property type="molecule type" value="Genomic_DNA"/>
</dbReference>
<dbReference type="SUPFAM" id="SSF51735">
    <property type="entry name" value="NAD(P)-binding Rossmann-fold domains"/>
    <property type="match status" value="1"/>
</dbReference>
<dbReference type="GO" id="GO:0016491">
    <property type="term" value="F:oxidoreductase activity"/>
    <property type="evidence" value="ECO:0007669"/>
    <property type="project" value="UniProtKB-KW"/>
</dbReference>
<accession>A0A2Y9B251</accession>
<dbReference type="PANTHER" id="PTHR43963">
    <property type="entry name" value="CARBONYL REDUCTASE 1-RELATED"/>
    <property type="match status" value="1"/>
</dbReference>
<evidence type="ECO:0000313" key="8">
    <source>
        <dbReference type="Proteomes" id="UP000251571"/>
    </source>
</evidence>
<dbReference type="Pfam" id="PF00106">
    <property type="entry name" value="adh_short"/>
    <property type="match status" value="1"/>
</dbReference>
<evidence type="ECO:0000256" key="3">
    <source>
        <dbReference type="ARBA" id="ARBA00023002"/>
    </source>
</evidence>
<dbReference type="PANTHER" id="PTHR43963:SF6">
    <property type="entry name" value="CHAIN DEHYDROGENASE FAMILY PROTEIN, PUTATIVE (AFU_ORTHOLOGUE AFUA_3G15350)-RELATED"/>
    <property type="match status" value="1"/>
</dbReference>
<dbReference type="OrthoDB" id="7593130at2"/>
<organism evidence="6 8">
    <name type="scientific">Jannaschia seohaensis</name>
    <dbReference type="NCBI Taxonomy" id="475081"/>
    <lineage>
        <taxon>Bacteria</taxon>
        <taxon>Pseudomonadati</taxon>
        <taxon>Pseudomonadota</taxon>
        <taxon>Alphaproteobacteria</taxon>
        <taxon>Rhodobacterales</taxon>
        <taxon>Roseobacteraceae</taxon>
        <taxon>Jannaschia</taxon>
    </lineage>
</organism>
<evidence type="ECO:0000256" key="2">
    <source>
        <dbReference type="ARBA" id="ARBA00022857"/>
    </source>
</evidence>